<dbReference type="SUPFAM" id="SSF89623">
    <property type="entry name" value="Ribose/Galactose isomerase RpiB/AlsB"/>
    <property type="match status" value="1"/>
</dbReference>
<protein>
    <submittedName>
        <fullName evidence="3">Ribose 5-phosphate isomerase B</fullName>
    </submittedName>
</protein>
<comment type="similarity">
    <text evidence="1">Belongs to the LacAB/RpiB family.</text>
</comment>
<dbReference type="PIRSF" id="PIRSF005384">
    <property type="entry name" value="RpiB_LacA_B"/>
    <property type="match status" value="1"/>
</dbReference>
<dbReference type="InterPro" id="IPR004785">
    <property type="entry name" value="RpiB"/>
</dbReference>
<dbReference type="RefSeq" id="WP_106040410.1">
    <property type="nucleotide sequence ID" value="NZ_CALHZC010000045.1"/>
</dbReference>
<organism evidence="3 4">
    <name type="scientific">Bacteroides zoogleoformans</name>
    <dbReference type="NCBI Taxonomy" id="28119"/>
    <lineage>
        <taxon>Bacteria</taxon>
        <taxon>Pseudomonadati</taxon>
        <taxon>Bacteroidota</taxon>
        <taxon>Bacteroidia</taxon>
        <taxon>Bacteroidales</taxon>
        <taxon>Bacteroidaceae</taxon>
        <taxon>Bacteroides</taxon>
    </lineage>
</organism>
<reference evidence="3 4" key="1">
    <citation type="submission" date="2018-02" db="EMBL/GenBank/DDBJ databases">
        <authorList>
            <person name="Holder M.E."/>
            <person name="Ajami N.J."/>
            <person name="Petrosino J.F."/>
        </authorList>
    </citation>
    <scope>NUCLEOTIDE SEQUENCE [LARGE SCALE GENOMIC DNA]</scope>
    <source>
        <strain evidence="3 4">ATCC 33285</strain>
    </source>
</reference>
<dbReference type="NCBIfam" id="TIGR01120">
    <property type="entry name" value="rpiB"/>
    <property type="match status" value="1"/>
</dbReference>
<dbReference type="Gene3D" id="3.40.1400.10">
    <property type="entry name" value="Sugar-phosphate isomerase, RpiB/LacA/LacB"/>
    <property type="match status" value="1"/>
</dbReference>
<dbReference type="NCBIfam" id="TIGR00689">
    <property type="entry name" value="rpiB_lacA_lacB"/>
    <property type="match status" value="1"/>
</dbReference>
<gene>
    <name evidence="3" type="primary">rpiB</name>
    <name evidence="3" type="ORF">C4H11_02850</name>
</gene>
<proteinExistence type="inferred from homology"/>
<name>A0ABN5IHJ9_9BACE</name>
<dbReference type="PANTHER" id="PTHR30345:SF0">
    <property type="entry name" value="DNA DAMAGE-REPAIR_TOLERATION PROTEIN DRT102"/>
    <property type="match status" value="1"/>
</dbReference>
<evidence type="ECO:0000313" key="4">
    <source>
        <dbReference type="Proteomes" id="UP000238304"/>
    </source>
</evidence>
<evidence type="ECO:0000256" key="2">
    <source>
        <dbReference type="ARBA" id="ARBA00023235"/>
    </source>
</evidence>
<keyword evidence="4" id="KW-1185">Reference proteome</keyword>
<dbReference type="EMBL" id="CP027231">
    <property type="protein sequence ID" value="AVM52028.1"/>
    <property type="molecule type" value="Genomic_DNA"/>
</dbReference>
<evidence type="ECO:0000313" key="3">
    <source>
        <dbReference type="EMBL" id="AVM52028.1"/>
    </source>
</evidence>
<dbReference type="GO" id="GO:0016853">
    <property type="term" value="F:isomerase activity"/>
    <property type="evidence" value="ECO:0007669"/>
    <property type="project" value="UniProtKB-KW"/>
</dbReference>
<dbReference type="Pfam" id="PF02502">
    <property type="entry name" value="LacAB_rpiB"/>
    <property type="match status" value="1"/>
</dbReference>
<dbReference type="NCBIfam" id="NF004051">
    <property type="entry name" value="PRK05571.1"/>
    <property type="match status" value="1"/>
</dbReference>
<dbReference type="Proteomes" id="UP000238304">
    <property type="component" value="Chromosome"/>
</dbReference>
<sequence length="144" mass="16185">MKTIGICCDHAGYELKQYVKQWLEAKGWEYKDFGTYSPESVDYPDFAHPLALAVEAGECYPGIAICGSGNGICMTLNKHQGIRAALCWQSEISALARQHNDANILVMPGRFVTNKEAEEIMTRFFTTPFEGGRHQRRIEKIPAE</sequence>
<dbReference type="InterPro" id="IPR036569">
    <property type="entry name" value="RpiB_LacA_LacB_sf"/>
</dbReference>
<evidence type="ECO:0000256" key="1">
    <source>
        <dbReference type="ARBA" id="ARBA00008754"/>
    </source>
</evidence>
<dbReference type="InterPro" id="IPR003500">
    <property type="entry name" value="RpiB_LacA_LacB"/>
</dbReference>
<accession>A0ABN5IHJ9</accession>
<dbReference type="PANTHER" id="PTHR30345">
    <property type="entry name" value="RIBOSE-5-PHOSPHATE ISOMERASE B"/>
    <property type="match status" value="1"/>
</dbReference>
<keyword evidence="2 3" id="KW-0413">Isomerase</keyword>